<dbReference type="OrthoDB" id="547181at2759"/>
<evidence type="ECO:0000259" key="2">
    <source>
        <dbReference type="Pfam" id="PF00149"/>
    </source>
</evidence>
<sequence length="389" mass="42047">MTSAGPLFVVVVLLSVQHFTCTVHSKARFCALGDFGADALGGLGLSQEGTTAAIVKALDKQDRLDGILALGDTNYPVGSEATIDQNVGKYYGQYVWPSKSKLSSGAPDQINRFFPCPGNHDWGNRNPGSLDAYLAYMPVSGRTNYDVVVKDVHIFSLDSDPNANRFNGTSSKSAQALWLKAGLAASTSTWKLVIFHHPPFSSSLHGSTLYMQWPFAEWGATAVLSGHDHAYERFVKHGTGFPYFVNGLGGAYMYPFTKEPLEGSQARFSGRSSVQLIEADSTRMVFKLLAATHQLPAAQVQTQGQKVLDVLPNVATEEMDCYEVVKSASGGNLYGPCHETLTGQGSTVNSVAVGSSQLSVEKDVSKQGKGLQLSFAAKKRKYVTKHREY</sequence>
<dbReference type="PANTHER" id="PTHR43143">
    <property type="entry name" value="METALLOPHOSPHOESTERASE, CALCINEURIN SUPERFAMILY"/>
    <property type="match status" value="1"/>
</dbReference>
<gene>
    <name evidence="3" type="ORF">CEUSTIGMA_g6348.t1</name>
</gene>
<feature type="signal peptide" evidence="1">
    <location>
        <begin position="1"/>
        <end position="22"/>
    </location>
</feature>
<reference evidence="3 4" key="1">
    <citation type="submission" date="2017-08" db="EMBL/GenBank/DDBJ databases">
        <title>Acidophilic green algal genome provides insights into adaptation to an acidic environment.</title>
        <authorList>
            <person name="Hirooka S."/>
            <person name="Hirose Y."/>
            <person name="Kanesaki Y."/>
            <person name="Higuchi S."/>
            <person name="Fujiwara T."/>
            <person name="Onuma R."/>
            <person name="Era A."/>
            <person name="Ohbayashi R."/>
            <person name="Uzuka A."/>
            <person name="Nozaki H."/>
            <person name="Yoshikawa H."/>
            <person name="Miyagishima S.Y."/>
        </authorList>
    </citation>
    <scope>NUCLEOTIDE SEQUENCE [LARGE SCALE GENOMIC DNA]</scope>
    <source>
        <strain evidence="3 4">NIES-2499</strain>
    </source>
</reference>
<dbReference type="InterPro" id="IPR051918">
    <property type="entry name" value="STPP_CPPED1"/>
</dbReference>
<dbReference type="STRING" id="1157962.A0A250X7L7"/>
<dbReference type="InterPro" id="IPR029052">
    <property type="entry name" value="Metallo-depent_PP-like"/>
</dbReference>
<name>A0A250X7L7_9CHLO</name>
<dbReference type="Proteomes" id="UP000232323">
    <property type="component" value="Unassembled WGS sequence"/>
</dbReference>
<dbReference type="PANTHER" id="PTHR43143:SF1">
    <property type="entry name" value="SERINE_THREONINE-PROTEIN PHOSPHATASE CPPED1"/>
    <property type="match status" value="1"/>
</dbReference>
<evidence type="ECO:0000313" key="4">
    <source>
        <dbReference type="Proteomes" id="UP000232323"/>
    </source>
</evidence>
<dbReference type="InterPro" id="IPR004843">
    <property type="entry name" value="Calcineurin-like_PHP"/>
</dbReference>
<dbReference type="GO" id="GO:0016787">
    <property type="term" value="F:hydrolase activity"/>
    <property type="evidence" value="ECO:0007669"/>
    <property type="project" value="InterPro"/>
</dbReference>
<keyword evidence="1" id="KW-0732">Signal</keyword>
<feature type="domain" description="Calcineurin-like phosphoesterase" evidence="2">
    <location>
        <begin position="28"/>
        <end position="231"/>
    </location>
</feature>
<evidence type="ECO:0000256" key="1">
    <source>
        <dbReference type="SAM" id="SignalP"/>
    </source>
</evidence>
<protein>
    <recommendedName>
        <fullName evidence="2">Calcineurin-like phosphoesterase domain-containing protein</fullName>
    </recommendedName>
</protein>
<dbReference type="EMBL" id="BEGY01000037">
    <property type="protein sequence ID" value="GAX78909.1"/>
    <property type="molecule type" value="Genomic_DNA"/>
</dbReference>
<keyword evidence="4" id="KW-1185">Reference proteome</keyword>
<dbReference type="SUPFAM" id="SSF56300">
    <property type="entry name" value="Metallo-dependent phosphatases"/>
    <property type="match status" value="1"/>
</dbReference>
<dbReference type="Pfam" id="PF00149">
    <property type="entry name" value="Metallophos"/>
    <property type="match status" value="1"/>
</dbReference>
<evidence type="ECO:0000313" key="3">
    <source>
        <dbReference type="EMBL" id="GAX78909.1"/>
    </source>
</evidence>
<feature type="chain" id="PRO_5013395413" description="Calcineurin-like phosphoesterase domain-containing protein" evidence="1">
    <location>
        <begin position="23"/>
        <end position="389"/>
    </location>
</feature>
<organism evidence="3 4">
    <name type="scientific">Chlamydomonas eustigma</name>
    <dbReference type="NCBI Taxonomy" id="1157962"/>
    <lineage>
        <taxon>Eukaryota</taxon>
        <taxon>Viridiplantae</taxon>
        <taxon>Chlorophyta</taxon>
        <taxon>core chlorophytes</taxon>
        <taxon>Chlorophyceae</taxon>
        <taxon>CS clade</taxon>
        <taxon>Chlamydomonadales</taxon>
        <taxon>Chlamydomonadaceae</taxon>
        <taxon>Chlamydomonas</taxon>
    </lineage>
</organism>
<accession>A0A250X7L7</accession>
<dbReference type="Gene3D" id="3.60.21.10">
    <property type="match status" value="1"/>
</dbReference>
<dbReference type="AlphaFoldDB" id="A0A250X7L7"/>
<proteinExistence type="predicted"/>
<comment type="caution">
    <text evidence="3">The sequence shown here is derived from an EMBL/GenBank/DDBJ whole genome shotgun (WGS) entry which is preliminary data.</text>
</comment>